<name>A0A2U9SC59_9PROT</name>
<accession>A0A2U9SC59</accession>
<organism evidence="1 2">
    <name type="scientific">Azospirillum ramasamyi</name>
    <dbReference type="NCBI Taxonomy" id="682998"/>
    <lineage>
        <taxon>Bacteria</taxon>
        <taxon>Pseudomonadati</taxon>
        <taxon>Pseudomonadota</taxon>
        <taxon>Alphaproteobacteria</taxon>
        <taxon>Rhodospirillales</taxon>
        <taxon>Azospirillaceae</taxon>
        <taxon>Azospirillum</taxon>
    </lineage>
</organism>
<proteinExistence type="predicted"/>
<reference evidence="1 2" key="1">
    <citation type="submission" date="2018-06" db="EMBL/GenBank/DDBJ databases">
        <title>Complete genome sequencing of Azospirillum sp. M2T2B2.</title>
        <authorList>
            <person name="Heo J."/>
            <person name="Kim S.-J."/>
            <person name="Kwon S.-W."/>
            <person name="Anandham R."/>
        </authorList>
    </citation>
    <scope>NUCLEOTIDE SEQUENCE [LARGE SCALE GENOMIC DNA]</scope>
    <source>
        <strain evidence="1 2">M2T2B2</strain>
        <plasmid evidence="1 2">unnamed1</plasmid>
    </source>
</reference>
<dbReference type="KEGG" id="azm:DM194_14610"/>
<dbReference type="Proteomes" id="UP000249605">
    <property type="component" value="Plasmid unnamed1"/>
</dbReference>
<dbReference type="EMBL" id="CP029830">
    <property type="protein sequence ID" value="AWU95538.1"/>
    <property type="molecule type" value="Genomic_DNA"/>
</dbReference>
<gene>
    <name evidence="1" type="ORF">DM194_14610</name>
</gene>
<dbReference type="AlphaFoldDB" id="A0A2U9SC59"/>
<keyword evidence="2" id="KW-1185">Reference proteome</keyword>
<evidence type="ECO:0000313" key="2">
    <source>
        <dbReference type="Proteomes" id="UP000249605"/>
    </source>
</evidence>
<keyword evidence="1" id="KW-0614">Plasmid</keyword>
<sequence>MSARSPQVAWKIWLDFKRLHLPLNGLTAVDLAKAFTFAAERGWARGALNAPVSSDEPNGNDVLRTSTLFGDLLRTFPTGLTRAEAAEVRAAIALAPPSWRAKAEHSNLMINLPRGGAA</sequence>
<geneLocation type="plasmid" evidence="1 2">
    <name>unnamed1</name>
</geneLocation>
<evidence type="ECO:0000313" key="1">
    <source>
        <dbReference type="EMBL" id="AWU95538.1"/>
    </source>
</evidence>
<dbReference type="RefSeq" id="WP_111068304.1">
    <property type="nucleotide sequence ID" value="NZ_CP029830.1"/>
</dbReference>
<protein>
    <submittedName>
        <fullName evidence="1">Uncharacterized protein</fullName>
    </submittedName>
</protein>